<evidence type="ECO:0000256" key="8">
    <source>
        <dbReference type="SAM" id="Phobius"/>
    </source>
</evidence>
<dbReference type="Gene3D" id="3.90.132.10">
    <property type="entry name" value="Leishmanolysin , domain 2"/>
    <property type="match status" value="1"/>
</dbReference>
<dbReference type="InterPro" id="IPR001577">
    <property type="entry name" value="Peptidase_M8"/>
</dbReference>
<dbReference type="GO" id="GO:0007155">
    <property type="term" value="P:cell adhesion"/>
    <property type="evidence" value="ECO:0007669"/>
    <property type="project" value="InterPro"/>
</dbReference>
<evidence type="ECO:0000256" key="4">
    <source>
        <dbReference type="ARBA" id="ARBA00022801"/>
    </source>
</evidence>
<dbReference type="Proteomes" id="UP001209878">
    <property type="component" value="Unassembled WGS sequence"/>
</dbReference>
<evidence type="ECO:0000256" key="2">
    <source>
        <dbReference type="ARBA" id="ARBA00022670"/>
    </source>
</evidence>
<evidence type="ECO:0000313" key="10">
    <source>
        <dbReference type="Proteomes" id="UP001209878"/>
    </source>
</evidence>
<organism evidence="9 10">
    <name type="scientific">Ridgeia piscesae</name>
    <name type="common">Tubeworm</name>
    <dbReference type="NCBI Taxonomy" id="27915"/>
    <lineage>
        <taxon>Eukaryota</taxon>
        <taxon>Metazoa</taxon>
        <taxon>Spiralia</taxon>
        <taxon>Lophotrochozoa</taxon>
        <taxon>Annelida</taxon>
        <taxon>Polychaeta</taxon>
        <taxon>Sedentaria</taxon>
        <taxon>Canalipalpata</taxon>
        <taxon>Sabellida</taxon>
        <taxon>Siboglinidae</taxon>
        <taxon>Ridgeia</taxon>
    </lineage>
</organism>
<comment type="caution">
    <text evidence="9">The sequence shown here is derived from an EMBL/GenBank/DDBJ whole genome shotgun (WGS) entry which is preliminary data.</text>
</comment>
<keyword evidence="10" id="KW-1185">Reference proteome</keyword>
<reference evidence="9" key="1">
    <citation type="journal article" date="2023" name="Mol. Biol. Evol.">
        <title>Third-Generation Sequencing Reveals the Adaptive Role of the Epigenome in Three Deep-Sea Polychaetes.</title>
        <authorList>
            <person name="Perez M."/>
            <person name="Aroh O."/>
            <person name="Sun Y."/>
            <person name="Lan Y."/>
            <person name="Juniper S.K."/>
            <person name="Young C.R."/>
            <person name="Angers B."/>
            <person name="Qian P.Y."/>
        </authorList>
    </citation>
    <scope>NUCLEOTIDE SEQUENCE</scope>
    <source>
        <strain evidence="9">R07B-5</strain>
    </source>
</reference>
<feature type="transmembrane region" description="Helical" evidence="8">
    <location>
        <begin position="359"/>
        <end position="388"/>
    </location>
</feature>
<gene>
    <name evidence="9" type="ORF">NP493_236g02002</name>
</gene>
<proteinExistence type="inferred from homology"/>
<dbReference type="GO" id="GO:0005737">
    <property type="term" value="C:cytoplasm"/>
    <property type="evidence" value="ECO:0007669"/>
    <property type="project" value="TreeGrafter"/>
</dbReference>
<dbReference type="GO" id="GO:0006508">
    <property type="term" value="P:proteolysis"/>
    <property type="evidence" value="ECO:0007669"/>
    <property type="project" value="UniProtKB-KW"/>
</dbReference>
<keyword evidence="2 7" id="KW-0645">Protease</keyword>
<comment type="similarity">
    <text evidence="1 7">Belongs to the peptidase M8 family.</text>
</comment>
<keyword evidence="8" id="KW-1133">Transmembrane helix</keyword>
<dbReference type="GO" id="GO:0046872">
    <property type="term" value="F:metal ion binding"/>
    <property type="evidence" value="ECO:0007669"/>
    <property type="project" value="UniProtKB-KW"/>
</dbReference>
<dbReference type="GO" id="GO:0016020">
    <property type="term" value="C:membrane"/>
    <property type="evidence" value="ECO:0007669"/>
    <property type="project" value="InterPro"/>
</dbReference>
<evidence type="ECO:0000256" key="6">
    <source>
        <dbReference type="ARBA" id="ARBA00023049"/>
    </source>
</evidence>
<keyword evidence="4 7" id="KW-0378">Hydrolase</keyword>
<dbReference type="SUPFAM" id="SSF55486">
    <property type="entry name" value="Metalloproteases ('zincins'), catalytic domain"/>
    <property type="match status" value="1"/>
</dbReference>
<keyword evidence="8" id="KW-0472">Membrane</keyword>
<dbReference type="GO" id="GO:0004222">
    <property type="term" value="F:metalloendopeptidase activity"/>
    <property type="evidence" value="ECO:0007669"/>
    <property type="project" value="UniProtKB-UniRule"/>
</dbReference>
<evidence type="ECO:0000256" key="3">
    <source>
        <dbReference type="ARBA" id="ARBA00022723"/>
    </source>
</evidence>
<dbReference type="EC" id="3.4.24.-" evidence="7"/>
<dbReference type="EMBL" id="JAODUO010000236">
    <property type="protein sequence ID" value="KAK2185439.1"/>
    <property type="molecule type" value="Genomic_DNA"/>
</dbReference>
<dbReference type="AlphaFoldDB" id="A0AAD9NZU2"/>
<keyword evidence="8" id="KW-0812">Transmembrane</keyword>
<evidence type="ECO:0000256" key="5">
    <source>
        <dbReference type="ARBA" id="ARBA00022833"/>
    </source>
</evidence>
<evidence type="ECO:0000256" key="7">
    <source>
        <dbReference type="RuleBase" id="RU366077"/>
    </source>
</evidence>
<keyword evidence="3 7" id="KW-0479">Metal-binding</keyword>
<keyword evidence="6 7" id="KW-0482">Metalloprotease</keyword>
<sequence length="412" mass="45530">MQTSLMAPTIGLPHLTFIDEITLSLFEDSGWYKVNYNYADKFLWGKDEGCDFGMLPACETDSDYFCTGEEKKCHYLHKDKATCKTNLFLHGCRIYQAKDLEDSCQHLPKDNSSSVVYDEYYGEDSRCFVANITKVTVGREMSTEMAGRCYQHRCNGSDHVSVRVGQSLWLPCPSRQHIQVPGYNGELQCPDASLVCGTPTRRQSTTATPPTIAAKATLPLSHKPTQDSGRRLDTVPPDRRKVCIEVTFSTEDNPALESEKTVIFHSALVSAVIRLSGISHRRLDDAQVVNSGSIVYYIEVKPQYNASDGPTNREVVTLLESAVHSHMLSVSLAPDGDTFIASSVRHSFGKCEVKSHKRYTGIIIGAALGSLATIAVIGVLVGLLIVLLRRRYNAHKTSGSQSIDDVVSENRL</sequence>
<evidence type="ECO:0000256" key="1">
    <source>
        <dbReference type="ARBA" id="ARBA00005860"/>
    </source>
</evidence>
<dbReference type="Gene3D" id="2.30.34.10">
    <property type="entry name" value="Leishmanolysin domain 4"/>
    <property type="match status" value="1"/>
</dbReference>
<evidence type="ECO:0000313" key="9">
    <source>
        <dbReference type="EMBL" id="KAK2185439.1"/>
    </source>
</evidence>
<dbReference type="PANTHER" id="PTHR10942:SF6">
    <property type="entry name" value="CILIATED LEFT-RIGHT ORGANIZER METALLOPEPTIDASE"/>
    <property type="match status" value="1"/>
</dbReference>
<dbReference type="PANTHER" id="PTHR10942">
    <property type="entry name" value="LEISHMANOLYSIN-LIKE PEPTIDASE"/>
    <property type="match status" value="1"/>
</dbReference>
<keyword evidence="5 7" id="KW-0862">Zinc</keyword>
<protein>
    <recommendedName>
        <fullName evidence="7">Leishmanolysin-like peptidase</fullName>
        <ecNumber evidence="7">3.4.24.-</ecNumber>
    </recommendedName>
</protein>
<accession>A0AAD9NZU2</accession>
<comment type="cofactor">
    <cofactor evidence="7">
        <name>Zn(2+)</name>
        <dbReference type="ChEBI" id="CHEBI:29105"/>
    </cofactor>
    <text evidence="7">Binds 1 zinc ion per subunit.</text>
</comment>
<dbReference type="Pfam" id="PF01457">
    <property type="entry name" value="Peptidase_M8"/>
    <property type="match status" value="1"/>
</dbReference>
<name>A0AAD9NZU2_RIDPI</name>